<reference evidence="2" key="1">
    <citation type="submission" date="2020-02" db="EMBL/GenBank/DDBJ databases">
        <authorList>
            <person name="Palmer J.M."/>
        </authorList>
    </citation>
    <scope>NUCLEOTIDE SEQUENCE</scope>
    <source>
        <strain evidence="2">EPUS1.4</strain>
        <tissue evidence="2">Thallus</tissue>
    </source>
</reference>
<gene>
    <name evidence="2" type="ORF">GJ744_006211</name>
</gene>
<accession>A0A8H7ALY1</accession>
<keyword evidence="1" id="KW-1133">Transmembrane helix</keyword>
<feature type="transmembrane region" description="Helical" evidence="1">
    <location>
        <begin position="46"/>
        <end position="74"/>
    </location>
</feature>
<keyword evidence="3" id="KW-1185">Reference proteome</keyword>
<dbReference type="EMBL" id="JAACFV010000028">
    <property type="protein sequence ID" value="KAF7510599.1"/>
    <property type="molecule type" value="Genomic_DNA"/>
</dbReference>
<evidence type="ECO:0000313" key="2">
    <source>
        <dbReference type="EMBL" id="KAF7510599.1"/>
    </source>
</evidence>
<protein>
    <submittedName>
        <fullName evidence="2">Uncharacterized protein</fullName>
    </submittedName>
</protein>
<dbReference type="AlphaFoldDB" id="A0A8H7ALY1"/>
<evidence type="ECO:0000313" key="3">
    <source>
        <dbReference type="Proteomes" id="UP000606974"/>
    </source>
</evidence>
<organism evidence="2 3">
    <name type="scientific">Endocarpon pusillum</name>
    <dbReference type="NCBI Taxonomy" id="364733"/>
    <lineage>
        <taxon>Eukaryota</taxon>
        <taxon>Fungi</taxon>
        <taxon>Dikarya</taxon>
        <taxon>Ascomycota</taxon>
        <taxon>Pezizomycotina</taxon>
        <taxon>Eurotiomycetes</taxon>
        <taxon>Chaetothyriomycetidae</taxon>
        <taxon>Verrucariales</taxon>
        <taxon>Verrucariaceae</taxon>
        <taxon>Endocarpon</taxon>
    </lineage>
</organism>
<comment type="caution">
    <text evidence="2">The sequence shown here is derived from an EMBL/GenBank/DDBJ whole genome shotgun (WGS) entry which is preliminary data.</text>
</comment>
<keyword evidence="1" id="KW-0472">Membrane</keyword>
<sequence length="141" mass="16375">MQSTTTNRKLNSQHPAPLPFCFVHMQALPLVIVVESLRWHVDMRFTLVMLVTLVTLVTLSCMSAFLLSFTGVLIHTRPCTWREVALNQISERHVMKTIMKKDLADPELSLVDQKRVSQHRPRLIEESLLEQSRYQQSGRHR</sequence>
<evidence type="ECO:0000256" key="1">
    <source>
        <dbReference type="SAM" id="Phobius"/>
    </source>
</evidence>
<dbReference type="Proteomes" id="UP000606974">
    <property type="component" value="Unassembled WGS sequence"/>
</dbReference>
<name>A0A8H7ALY1_9EURO</name>
<proteinExistence type="predicted"/>
<keyword evidence="1" id="KW-0812">Transmembrane</keyword>